<keyword evidence="2" id="KW-1133">Transmembrane helix</keyword>
<dbReference type="EMBL" id="CP003364">
    <property type="protein sequence ID" value="AGA27215.1"/>
    <property type="molecule type" value="Genomic_DNA"/>
</dbReference>
<feature type="transmembrane region" description="Helical" evidence="2">
    <location>
        <begin position="167"/>
        <end position="185"/>
    </location>
</feature>
<dbReference type="KEGG" id="saci:Sinac_2929"/>
<name>L0DED3_SINAD</name>
<accession>L0DED3</accession>
<feature type="region of interest" description="Disordered" evidence="1">
    <location>
        <begin position="209"/>
        <end position="269"/>
    </location>
</feature>
<dbReference type="OrthoDB" id="272719at2"/>
<feature type="compositionally biased region" description="Basic and acidic residues" evidence="1">
    <location>
        <begin position="634"/>
        <end position="644"/>
    </location>
</feature>
<feature type="region of interest" description="Disordered" evidence="1">
    <location>
        <begin position="132"/>
        <end position="153"/>
    </location>
</feature>
<evidence type="ECO:0000256" key="2">
    <source>
        <dbReference type="SAM" id="Phobius"/>
    </source>
</evidence>
<sequence length="644" mass="69901">MRLTLRTLLAWLDDTLSPAEVREIGKQVAESPFAKELVERVHRVTRQRRLTVPSKNGPDATDPNLVASYLDNELPPEEVAEFEKRCLTSDVHLAEVASVHQILSLIGQKAKVPTEARHRMYHLIKGRESVAPRAPRASHALEPEPVSEPIQPWITPEPPRQQWYGRFLPAAAVMLLIVLFCWSAWMSLTPSPEGMPGFEAGPIAKASIAKKGKAPAPPTELEKTAAGKEKEAIKPPTTEPGKELAAATPEPAPESVMKPDLPAGTLGKAEKPSGILLRYDPERREWDQLTAETPLKDKDRLLNLAQLRSTLELGATKVDLVGETDLIVLPAAAQQAGRLELGQGRVVLTGTTPAAPFAIQLGKKTIEITPPSGALVGVERVNLRSPGALVASDPTLRIYANEGEVALQADDAKETPLSGPGSITFDSEGAWTSVDKTPPPGWVTEAKPSPYDLQVGEQLQRYFRPGRSVLANLVEAIEDDQKDVRRLAISATRSAGGIALIVPLLHQEENPVSRRAAIHVLRAHLGEGSEASRELHSQLESTFGVELAERVEKLLAGFTPKEAGEEATYKKLVDDLSSPEVAVRELSLETLQSLTGRDELGYDPDHPTGKGLTAWKNLSNAHELRAVATPQPEKGQDITPKVEK</sequence>
<reference evidence="3 4" key="1">
    <citation type="submission" date="2012-02" db="EMBL/GenBank/DDBJ databases">
        <title>Complete sequence of chromosome of Singulisphaera acidiphila DSM 18658.</title>
        <authorList>
            <consortium name="US DOE Joint Genome Institute (JGI-PGF)"/>
            <person name="Lucas S."/>
            <person name="Copeland A."/>
            <person name="Lapidus A."/>
            <person name="Glavina del Rio T."/>
            <person name="Dalin E."/>
            <person name="Tice H."/>
            <person name="Bruce D."/>
            <person name="Goodwin L."/>
            <person name="Pitluck S."/>
            <person name="Peters L."/>
            <person name="Ovchinnikova G."/>
            <person name="Chertkov O."/>
            <person name="Kyrpides N."/>
            <person name="Mavromatis K."/>
            <person name="Ivanova N."/>
            <person name="Brettin T."/>
            <person name="Detter J.C."/>
            <person name="Han C."/>
            <person name="Larimer F."/>
            <person name="Land M."/>
            <person name="Hauser L."/>
            <person name="Markowitz V."/>
            <person name="Cheng J.-F."/>
            <person name="Hugenholtz P."/>
            <person name="Woyke T."/>
            <person name="Wu D."/>
            <person name="Tindall B."/>
            <person name="Pomrenke H."/>
            <person name="Brambilla E."/>
            <person name="Klenk H.-P."/>
            <person name="Eisen J.A."/>
        </authorList>
    </citation>
    <scope>NUCLEOTIDE SEQUENCE [LARGE SCALE GENOMIC DNA]</scope>
    <source>
        <strain evidence="4">ATCC BAA-1392 / DSM 18658 / VKM B-2454 / MOB10</strain>
    </source>
</reference>
<keyword evidence="2" id="KW-0472">Membrane</keyword>
<dbReference type="eggNOG" id="COG3147">
    <property type="taxonomic scope" value="Bacteria"/>
</dbReference>
<gene>
    <name evidence="3" type="ordered locus">Sinac_2929</name>
</gene>
<dbReference type="HOGENOM" id="CLU_408133_0_0_0"/>
<dbReference type="InterPro" id="IPR011989">
    <property type="entry name" value="ARM-like"/>
</dbReference>
<organism evidence="3 4">
    <name type="scientific">Singulisphaera acidiphila (strain ATCC BAA-1392 / DSM 18658 / VKM B-2454 / MOB10)</name>
    <dbReference type="NCBI Taxonomy" id="886293"/>
    <lineage>
        <taxon>Bacteria</taxon>
        <taxon>Pseudomonadati</taxon>
        <taxon>Planctomycetota</taxon>
        <taxon>Planctomycetia</taxon>
        <taxon>Isosphaerales</taxon>
        <taxon>Isosphaeraceae</taxon>
        <taxon>Singulisphaera</taxon>
    </lineage>
</organism>
<dbReference type="Proteomes" id="UP000010798">
    <property type="component" value="Chromosome"/>
</dbReference>
<feature type="compositionally biased region" description="Basic and acidic residues" evidence="1">
    <location>
        <begin position="220"/>
        <end position="233"/>
    </location>
</feature>
<evidence type="ECO:0000313" key="3">
    <source>
        <dbReference type="EMBL" id="AGA27215.1"/>
    </source>
</evidence>
<evidence type="ECO:0000313" key="4">
    <source>
        <dbReference type="Proteomes" id="UP000010798"/>
    </source>
</evidence>
<protein>
    <submittedName>
        <fullName evidence="3">Uncharacterized protein</fullName>
    </submittedName>
</protein>
<dbReference type="AlphaFoldDB" id="L0DED3"/>
<keyword evidence="2" id="KW-0812">Transmembrane</keyword>
<dbReference type="STRING" id="886293.Sinac_2929"/>
<dbReference type="RefSeq" id="WP_015246364.1">
    <property type="nucleotide sequence ID" value="NC_019892.1"/>
</dbReference>
<evidence type="ECO:0000256" key="1">
    <source>
        <dbReference type="SAM" id="MobiDB-lite"/>
    </source>
</evidence>
<feature type="region of interest" description="Disordered" evidence="1">
    <location>
        <begin position="623"/>
        <end position="644"/>
    </location>
</feature>
<dbReference type="InterPro" id="IPR016024">
    <property type="entry name" value="ARM-type_fold"/>
</dbReference>
<proteinExistence type="predicted"/>
<keyword evidence="4" id="KW-1185">Reference proteome</keyword>
<dbReference type="SUPFAM" id="SSF48371">
    <property type="entry name" value="ARM repeat"/>
    <property type="match status" value="1"/>
</dbReference>
<dbReference type="Gene3D" id="1.25.10.10">
    <property type="entry name" value="Leucine-rich Repeat Variant"/>
    <property type="match status" value="1"/>
</dbReference>